<reference evidence="2" key="1">
    <citation type="journal article" date="2013" name="Nature">
        <title>Draft genome of the wheat A-genome progenitor Triticum urartu.</title>
        <authorList>
            <person name="Ling H.Q."/>
            <person name="Zhao S."/>
            <person name="Liu D."/>
            <person name="Wang J."/>
            <person name="Sun H."/>
            <person name="Zhang C."/>
            <person name="Fan H."/>
            <person name="Li D."/>
            <person name="Dong L."/>
            <person name="Tao Y."/>
            <person name="Gao C."/>
            <person name="Wu H."/>
            <person name="Li Y."/>
            <person name="Cui Y."/>
            <person name="Guo X."/>
            <person name="Zheng S."/>
            <person name="Wang B."/>
            <person name="Yu K."/>
            <person name="Liang Q."/>
            <person name="Yang W."/>
            <person name="Lou X."/>
            <person name="Chen J."/>
            <person name="Feng M."/>
            <person name="Jian J."/>
            <person name="Zhang X."/>
            <person name="Luo G."/>
            <person name="Jiang Y."/>
            <person name="Liu J."/>
            <person name="Wang Z."/>
            <person name="Sha Y."/>
            <person name="Zhang B."/>
            <person name="Wu H."/>
            <person name="Tang D."/>
            <person name="Shen Q."/>
            <person name="Xue P."/>
            <person name="Zou S."/>
            <person name="Wang X."/>
            <person name="Liu X."/>
            <person name="Wang F."/>
            <person name="Yang Y."/>
            <person name="An X."/>
            <person name="Dong Z."/>
            <person name="Zhang K."/>
            <person name="Zhang X."/>
            <person name="Luo M.C."/>
            <person name="Dvorak J."/>
            <person name="Tong Y."/>
            <person name="Wang J."/>
            <person name="Yang H."/>
            <person name="Li Z."/>
            <person name="Wang D."/>
            <person name="Zhang A."/>
            <person name="Wang J."/>
        </authorList>
    </citation>
    <scope>NUCLEOTIDE SEQUENCE</scope>
</reference>
<evidence type="ECO:0000313" key="2">
    <source>
        <dbReference type="EMBL" id="EMS48331.1"/>
    </source>
</evidence>
<protein>
    <recommendedName>
        <fullName evidence="1">Myb-like domain-containing protein</fullName>
    </recommendedName>
</protein>
<evidence type="ECO:0000259" key="1">
    <source>
        <dbReference type="Pfam" id="PF00249"/>
    </source>
</evidence>
<name>M7YN20_TRIUA</name>
<dbReference type="InterPro" id="IPR001005">
    <property type="entry name" value="SANT/Myb"/>
</dbReference>
<sequence length="92" mass="10786">MAPEALQGSRQPRRLITCAELSTFLHTDKYECVLKANGNLEKQLLSLEMLLFSVNFFRKGPWSPEEDQRLRDYNLKHGLGCWPCKGRLWLEY</sequence>
<dbReference type="EMBL" id="KD251119">
    <property type="protein sequence ID" value="EMS48331.1"/>
    <property type="molecule type" value="Genomic_DNA"/>
</dbReference>
<proteinExistence type="predicted"/>
<dbReference type="InterPro" id="IPR009057">
    <property type="entry name" value="Homeodomain-like_sf"/>
</dbReference>
<dbReference type="AlphaFoldDB" id="M7YN20"/>
<dbReference type="Pfam" id="PF00249">
    <property type="entry name" value="Myb_DNA-binding"/>
    <property type="match status" value="1"/>
</dbReference>
<organism evidence="2">
    <name type="scientific">Triticum urartu</name>
    <name type="common">Red wild einkorn</name>
    <name type="synonym">Crithodium urartu</name>
    <dbReference type="NCBI Taxonomy" id="4572"/>
    <lineage>
        <taxon>Eukaryota</taxon>
        <taxon>Viridiplantae</taxon>
        <taxon>Streptophyta</taxon>
        <taxon>Embryophyta</taxon>
        <taxon>Tracheophyta</taxon>
        <taxon>Spermatophyta</taxon>
        <taxon>Magnoliopsida</taxon>
        <taxon>Liliopsida</taxon>
        <taxon>Poales</taxon>
        <taxon>Poaceae</taxon>
        <taxon>BOP clade</taxon>
        <taxon>Pooideae</taxon>
        <taxon>Triticodae</taxon>
        <taxon>Triticeae</taxon>
        <taxon>Triticinae</taxon>
        <taxon>Triticum</taxon>
    </lineage>
</organism>
<feature type="domain" description="Myb-like" evidence="1">
    <location>
        <begin position="59"/>
        <end position="82"/>
    </location>
</feature>
<dbReference type="CDD" id="cd00167">
    <property type="entry name" value="SANT"/>
    <property type="match status" value="1"/>
</dbReference>
<gene>
    <name evidence="2" type="ORF">TRIUR3_33411</name>
</gene>
<accession>M7YN20</accession>
<dbReference type="Gene3D" id="1.10.10.60">
    <property type="entry name" value="Homeodomain-like"/>
    <property type="match status" value="1"/>
</dbReference>
<dbReference type="SUPFAM" id="SSF46689">
    <property type="entry name" value="Homeodomain-like"/>
    <property type="match status" value="1"/>
</dbReference>